<dbReference type="CDD" id="cd00093">
    <property type="entry name" value="HTH_XRE"/>
    <property type="match status" value="1"/>
</dbReference>
<dbReference type="InterPro" id="IPR010982">
    <property type="entry name" value="Lambda_DNA-bd_dom_sf"/>
</dbReference>
<dbReference type="SUPFAM" id="SSF47413">
    <property type="entry name" value="lambda repressor-like DNA-binding domains"/>
    <property type="match status" value="1"/>
</dbReference>
<sequence>MRGRVTSSSLNRRCRLTSRLNARTELRRPDRGPGDQNAKTRTWSRAVNVHSYLVKLRENAGLTQLQLSKRTGASERAIRNWERGIQSPEYEKLAKIARELCHDPQEHDLLFTLAGFHGAPPEVFPNDDEELKSYLSDYAEEVMDCRHPAFVRDAGWNVLVANPAFGRFILSLTGEREVEAVGWNIFVNVVFNPVAQDRLRHWNELWRIPMLCQLACELRASPGHSQLRRLEEAVNADPDTGAVYRTVSRDIQRIEHAVHFDGARLPLNAGELRTLKVRVRKPLAWQHRGLREVRWTASG</sequence>
<dbReference type="Proteomes" id="UP000275401">
    <property type="component" value="Unassembled WGS sequence"/>
</dbReference>
<feature type="domain" description="HTH cro/C1-type" evidence="2">
    <location>
        <begin position="53"/>
        <end position="107"/>
    </location>
</feature>
<dbReference type="InterPro" id="IPR001387">
    <property type="entry name" value="Cro/C1-type_HTH"/>
</dbReference>
<proteinExistence type="predicted"/>
<protein>
    <submittedName>
        <fullName evidence="3">XRE family transcriptional regulator</fullName>
    </submittedName>
</protein>
<evidence type="ECO:0000313" key="4">
    <source>
        <dbReference type="Proteomes" id="UP000275401"/>
    </source>
</evidence>
<accession>A0A3M8VYU2</accession>
<dbReference type="PANTHER" id="PTHR35010:SF2">
    <property type="entry name" value="BLL4672 PROTEIN"/>
    <property type="match status" value="1"/>
</dbReference>
<dbReference type="InterPro" id="IPR041413">
    <property type="entry name" value="MLTR_LBD"/>
</dbReference>
<dbReference type="Gene3D" id="1.10.260.40">
    <property type="entry name" value="lambda repressor-like DNA-binding domains"/>
    <property type="match status" value="1"/>
</dbReference>
<name>A0A3M8VYU2_9ACTN</name>
<reference evidence="3 4" key="1">
    <citation type="submission" date="2018-11" db="EMBL/GenBank/DDBJ databases">
        <title>The Potential of Streptomyces as Biocontrol Agents against the Tomato grey mould, Botrytis cinerea (Gray mold) Frontiers in Microbiology.</title>
        <authorList>
            <person name="Li D."/>
        </authorList>
    </citation>
    <scope>NUCLEOTIDE SEQUENCE [LARGE SCALE GENOMIC DNA]</scope>
    <source>
        <strain evidence="3 4">NEAU-LD23</strain>
    </source>
</reference>
<dbReference type="PANTHER" id="PTHR35010">
    <property type="entry name" value="BLL4672 PROTEIN-RELATED"/>
    <property type="match status" value="1"/>
</dbReference>
<gene>
    <name evidence="3" type="ORF">EEJ42_22470</name>
</gene>
<organism evidence="3 4">
    <name type="scientific">Streptomyces botrytidirepellens</name>
    <dbReference type="NCBI Taxonomy" id="2486417"/>
    <lineage>
        <taxon>Bacteria</taxon>
        <taxon>Bacillati</taxon>
        <taxon>Actinomycetota</taxon>
        <taxon>Actinomycetes</taxon>
        <taxon>Kitasatosporales</taxon>
        <taxon>Streptomycetaceae</taxon>
        <taxon>Streptomyces</taxon>
    </lineage>
</organism>
<dbReference type="Pfam" id="PF17765">
    <property type="entry name" value="MLTR_LBD"/>
    <property type="match status" value="1"/>
</dbReference>
<keyword evidence="4" id="KW-1185">Reference proteome</keyword>
<dbReference type="SMART" id="SM00530">
    <property type="entry name" value="HTH_XRE"/>
    <property type="match status" value="1"/>
</dbReference>
<feature type="compositionally biased region" description="Basic and acidic residues" evidence="1">
    <location>
        <begin position="22"/>
        <end position="33"/>
    </location>
</feature>
<dbReference type="Pfam" id="PF01381">
    <property type="entry name" value="HTH_3"/>
    <property type="match status" value="1"/>
</dbReference>
<evidence type="ECO:0000256" key="1">
    <source>
        <dbReference type="SAM" id="MobiDB-lite"/>
    </source>
</evidence>
<evidence type="ECO:0000259" key="2">
    <source>
        <dbReference type="PROSITE" id="PS50943"/>
    </source>
</evidence>
<dbReference type="PROSITE" id="PS50943">
    <property type="entry name" value="HTH_CROC1"/>
    <property type="match status" value="1"/>
</dbReference>
<feature type="region of interest" description="Disordered" evidence="1">
    <location>
        <begin position="1"/>
        <end position="41"/>
    </location>
</feature>
<comment type="caution">
    <text evidence="3">The sequence shown here is derived from an EMBL/GenBank/DDBJ whole genome shotgun (WGS) entry which is preliminary data.</text>
</comment>
<dbReference type="AlphaFoldDB" id="A0A3M8VYU2"/>
<dbReference type="GO" id="GO:0003677">
    <property type="term" value="F:DNA binding"/>
    <property type="evidence" value="ECO:0007669"/>
    <property type="project" value="InterPro"/>
</dbReference>
<feature type="compositionally biased region" description="Polar residues" evidence="1">
    <location>
        <begin position="1"/>
        <end position="11"/>
    </location>
</feature>
<dbReference type="EMBL" id="RIBZ01000274">
    <property type="protein sequence ID" value="RNG21611.1"/>
    <property type="molecule type" value="Genomic_DNA"/>
</dbReference>
<evidence type="ECO:0000313" key="3">
    <source>
        <dbReference type="EMBL" id="RNG21611.1"/>
    </source>
</evidence>